<dbReference type="SUPFAM" id="SSF52058">
    <property type="entry name" value="L domain-like"/>
    <property type="match status" value="1"/>
</dbReference>
<accession>A0A6A2YBT5</accession>
<evidence type="ECO:0000313" key="7">
    <source>
        <dbReference type="EMBL" id="KAE8675386.1"/>
    </source>
</evidence>
<dbReference type="Proteomes" id="UP000436088">
    <property type="component" value="Unassembled WGS sequence"/>
</dbReference>
<dbReference type="AlphaFoldDB" id="A0A6A2YBT5"/>
<dbReference type="Gene3D" id="3.40.50.300">
    <property type="entry name" value="P-loop containing nucleotide triphosphate hydrolases"/>
    <property type="match status" value="1"/>
</dbReference>
<protein>
    <submittedName>
        <fullName evidence="7">Detected protein of confused Function</fullName>
    </submittedName>
</protein>
<dbReference type="InterPro" id="IPR042197">
    <property type="entry name" value="Apaf_helical"/>
</dbReference>
<evidence type="ECO:0000256" key="5">
    <source>
        <dbReference type="SAM" id="Coils"/>
    </source>
</evidence>
<evidence type="ECO:0000259" key="6">
    <source>
        <dbReference type="SMART" id="SM00382"/>
    </source>
</evidence>
<dbReference type="PRINTS" id="PR00364">
    <property type="entry name" value="DISEASERSIST"/>
</dbReference>
<dbReference type="SMART" id="SM00382">
    <property type="entry name" value="AAA"/>
    <property type="match status" value="1"/>
</dbReference>
<dbReference type="GO" id="GO:0043531">
    <property type="term" value="F:ADP binding"/>
    <property type="evidence" value="ECO:0007669"/>
    <property type="project" value="InterPro"/>
</dbReference>
<comment type="caution">
    <text evidence="7">The sequence shown here is derived from an EMBL/GenBank/DDBJ whole genome shotgun (WGS) entry which is preliminary data.</text>
</comment>
<name>A0A6A2YBT5_HIBSY</name>
<dbReference type="InterPro" id="IPR027417">
    <property type="entry name" value="P-loop_NTPase"/>
</dbReference>
<dbReference type="EMBL" id="VEPZ02001401">
    <property type="protein sequence ID" value="KAE8675386.1"/>
    <property type="molecule type" value="Genomic_DNA"/>
</dbReference>
<keyword evidence="5" id="KW-0175">Coiled coil</keyword>
<dbReference type="InterPro" id="IPR050905">
    <property type="entry name" value="Plant_NBS-LRR"/>
</dbReference>
<dbReference type="GO" id="GO:0005524">
    <property type="term" value="F:ATP binding"/>
    <property type="evidence" value="ECO:0007669"/>
    <property type="project" value="UniProtKB-KW"/>
</dbReference>
<dbReference type="PANTHER" id="PTHR33463:SF214">
    <property type="entry name" value="NB-ARC DOMAIN-CONTAINING DISEASE RESISTANCE PROTEIN"/>
    <property type="match status" value="1"/>
</dbReference>
<reference evidence="7" key="1">
    <citation type="submission" date="2019-09" db="EMBL/GenBank/DDBJ databases">
        <title>Draft genome information of white flower Hibiscus syriacus.</title>
        <authorList>
            <person name="Kim Y.-M."/>
        </authorList>
    </citation>
    <scope>NUCLEOTIDE SEQUENCE [LARGE SCALE GENOMIC DNA]</scope>
    <source>
        <strain evidence="7">YM2019G1</strain>
    </source>
</reference>
<dbReference type="Gene3D" id="1.10.8.430">
    <property type="entry name" value="Helical domain of apoptotic protease-activating factors"/>
    <property type="match status" value="1"/>
</dbReference>
<dbReference type="InterPro" id="IPR003593">
    <property type="entry name" value="AAA+_ATPase"/>
</dbReference>
<dbReference type="Gene3D" id="3.80.10.10">
    <property type="entry name" value="Ribonuclease Inhibitor"/>
    <property type="match status" value="1"/>
</dbReference>
<feature type="coiled-coil region" evidence="5">
    <location>
        <begin position="38"/>
        <end position="65"/>
    </location>
</feature>
<keyword evidence="2" id="KW-0547">Nucleotide-binding</keyword>
<dbReference type="GO" id="GO:0006952">
    <property type="term" value="P:defense response"/>
    <property type="evidence" value="ECO:0007669"/>
    <property type="project" value="UniProtKB-KW"/>
</dbReference>
<keyword evidence="3" id="KW-0611">Plant defense</keyword>
<sequence>MEAIATGAAANISSETAKGIFHEAKRHIRYVVFYQRYVKNFEDKLQRLIDKRSSVQQDIVVAERNVQKIKADVQGWCDRVDKVIAEDKHKVDDLQVKANKCFFGFCPNIKCRHKLSRKAEEDAATFDELIKECQFSSVGYHDLPQPILDTDFEVFQSRERVFNDIMESLKDSTVSMVGVYGMPGVGKTSLVREVHRKFQEAKLFNSVVRVTVSQTPDIQKIRDQIAESLGLRIEEKSTVVRASRLRERLIQEKNQGVLIILDDIWKKLDLEEVGIPFRSQHKGCKILLTSRNENVLINEMGATKTFPLGHLEDKEAWEFFKKMSGDSFERDKELQSTAIEVAKRCAGLPLAIATVARALQKKSLFVWKEALRQLQRPYSKNPSEISAEVYSAIELSINHLWGEDLKQVFLLCSLLRRNTRVEDLLRYAIGLGLIEGVDTLEEGRDALLTMMSNLKASCLLLDSNTNDECFDVHDLTYIVAKSMASKDSHVFSLKKDDVMMDWPNEESMKMCNKICLEYPTLNSLPDQLNCPQLSLFLLFSKDLSLKSDDFFKKATKLKVLALARMQFSSLPSSIRLLTSLSTLCLDHCKLGDNITIIGELKSLEILSLLKSDIRFLPKEIGQLVKLKLLDVSRCAKLKTISDGVLSSLSRLEELYMGGTSIQWGESSATLADLHALSHLSTLEVQIPDAKAAPHDFFNELQKLKRYKIFIGVEWAWEWFRSYQYSRTLKLRLNSGMDDLDVTTRNKI</sequence>
<gene>
    <name evidence="7" type="ORF">F3Y22_tig00111671pilonHSYRG00081</name>
</gene>
<keyword evidence="8" id="KW-1185">Reference proteome</keyword>
<dbReference type="SUPFAM" id="SSF52540">
    <property type="entry name" value="P-loop containing nucleoside triphosphate hydrolases"/>
    <property type="match status" value="1"/>
</dbReference>
<evidence type="ECO:0000256" key="3">
    <source>
        <dbReference type="ARBA" id="ARBA00022821"/>
    </source>
</evidence>
<dbReference type="InterPro" id="IPR002182">
    <property type="entry name" value="NB-ARC"/>
</dbReference>
<keyword evidence="4" id="KW-0067">ATP-binding</keyword>
<dbReference type="CDD" id="cd00009">
    <property type="entry name" value="AAA"/>
    <property type="match status" value="1"/>
</dbReference>
<feature type="domain" description="AAA+ ATPase" evidence="6">
    <location>
        <begin position="173"/>
        <end position="435"/>
    </location>
</feature>
<evidence type="ECO:0000256" key="2">
    <source>
        <dbReference type="ARBA" id="ARBA00022741"/>
    </source>
</evidence>
<organism evidence="7 8">
    <name type="scientific">Hibiscus syriacus</name>
    <name type="common">Rose of Sharon</name>
    <dbReference type="NCBI Taxonomy" id="106335"/>
    <lineage>
        <taxon>Eukaryota</taxon>
        <taxon>Viridiplantae</taxon>
        <taxon>Streptophyta</taxon>
        <taxon>Embryophyta</taxon>
        <taxon>Tracheophyta</taxon>
        <taxon>Spermatophyta</taxon>
        <taxon>Magnoliopsida</taxon>
        <taxon>eudicotyledons</taxon>
        <taxon>Gunneridae</taxon>
        <taxon>Pentapetalae</taxon>
        <taxon>rosids</taxon>
        <taxon>malvids</taxon>
        <taxon>Malvales</taxon>
        <taxon>Malvaceae</taxon>
        <taxon>Malvoideae</taxon>
        <taxon>Hibiscus</taxon>
    </lineage>
</organism>
<evidence type="ECO:0000313" key="8">
    <source>
        <dbReference type="Proteomes" id="UP000436088"/>
    </source>
</evidence>
<dbReference type="Pfam" id="PF00931">
    <property type="entry name" value="NB-ARC"/>
    <property type="match status" value="1"/>
</dbReference>
<comment type="similarity">
    <text evidence="1">Belongs to the disease resistance NB-LRR family.</text>
</comment>
<proteinExistence type="inferred from homology"/>
<dbReference type="FunFam" id="3.40.50.300:FF:001091">
    <property type="entry name" value="Probable disease resistance protein At1g61300"/>
    <property type="match status" value="1"/>
</dbReference>
<evidence type="ECO:0000256" key="1">
    <source>
        <dbReference type="ARBA" id="ARBA00008894"/>
    </source>
</evidence>
<dbReference type="InterPro" id="IPR032675">
    <property type="entry name" value="LRR_dom_sf"/>
</dbReference>
<dbReference type="OrthoDB" id="786439at2759"/>
<dbReference type="PANTHER" id="PTHR33463">
    <property type="entry name" value="NB-ARC DOMAIN-CONTAINING PROTEIN-RELATED"/>
    <property type="match status" value="1"/>
</dbReference>
<evidence type="ECO:0000256" key="4">
    <source>
        <dbReference type="ARBA" id="ARBA00022840"/>
    </source>
</evidence>